<dbReference type="AlphaFoldDB" id="A0A7M2RLX4"/>
<gene>
    <name evidence="3" type="ORF">INP51_06230</name>
</gene>
<dbReference type="RefSeq" id="WP_193736856.1">
    <property type="nucleotide sequence ID" value="NZ_CP063304.1"/>
</dbReference>
<dbReference type="Pfam" id="PF00080">
    <property type="entry name" value="Sod_Cu"/>
    <property type="match status" value="1"/>
</dbReference>
<dbReference type="InterPro" id="IPR001424">
    <property type="entry name" value="SOD_Cu_Zn_dom"/>
</dbReference>
<dbReference type="KEGG" id="bliq:INP51_06230"/>
<evidence type="ECO:0000259" key="2">
    <source>
        <dbReference type="Pfam" id="PF00080"/>
    </source>
</evidence>
<proteinExistence type="inferred from homology"/>
<dbReference type="SUPFAM" id="SSF49329">
    <property type="entry name" value="Cu,Zn superoxide dismutase-like"/>
    <property type="match status" value="1"/>
</dbReference>
<evidence type="ECO:0000256" key="1">
    <source>
        <dbReference type="ARBA" id="ARBA00010457"/>
    </source>
</evidence>
<dbReference type="Gene3D" id="2.60.40.200">
    <property type="entry name" value="Superoxide dismutase, copper/zinc binding domain"/>
    <property type="match status" value="1"/>
</dbReference>
<dbReference type="PANTHER" id="PTHR10003">
    <property type="entry name" value="SUPEROXIDE DISMUTASE CU-ZN -RELATED"/>
    <property type="match status" value="1"/>
</dbReference>
<reference evidence="3 4" key="1">
    <citation type="submission" date="2020-10" db="EMBL/GenBank/DDBJ databases">
        <title>Blautia liquoris sp.nov., isolated from the mud in a fermentation cellar used for the production of Chinese strong-flavoured liquor.</title>
        <authorList>
            <person name="Lu L."/>
        </authorList>
    </citation>
    <scope>NUCLEOTIDE SEQUENCE [LARGE SCALE GENOMIC DNA]</scope>
    <source>
        <strain evidence="3 4">LZLJ-3</strain>
    </source>
</reference>
<dbReference type="EMBL" id="CP063304">
    <property type="protein sequence ID" value="QOV20537.1"/>
    <property type="molecule type" value="Genomic_DNA"/>
</dbReference>
<dbReference type="InterPro" id="IPR036423">
    <property type="entry name" value="SOD-like_Cu/Zn_dom_sf"/>
</dbReference>
<evidence type="ECO:0000313" key="4">
    <source>
        <dbReference type="Proteomes" id="UP000593601"/>
    </source>
</evidence>
<comment type="similarity">
    <text evidence="1">Belongs to the Cu-Zn superoxide dismutase family.</text>
</comment>
<dbReference type="GO" id="GO:0006801">
    <property type="term" value="P:superoxide metabolic process"/>
    <property type="evidence" value="ECO:0007669"/>
    <property type="project" value="InterPro"/>
</dbReference>
<accession>A0A7M2RLX4</accession>
<dbReference type="Proteomes" id="UP000593601">
    <property type="component" value="Chromosome"/>
</dbReference>
<feature type="domain" description="Superoxide dismutase copper/zinc binding" evidence="2">
    <location>
        <begin position="33"/>
        <end position="160"/>
    </location>
</feature>
<name>A0A7M2RLX4_9FIRM</name>
<evidence type="ECO:0000313" key="3">
    <source>
        <dbReference type="EMBL" id="QOV20537.1"/>
    </source>
</evidence>
<dbReference type="GO" id="GO:0005507">
    <property type="term" value="F:copper ion binding"/>
    <property type="evidence" value="ECO:0007669"/>
    <property type="project" value="InterPro"/>
</dbReference>
<organism evidence="3 4">
    <name type="scientific">Blautia liquoris</name>
    <dbReference type="NCBI Taxonomy" id="2779518"/>
    <lineage>
        <taxon>Bacteria</taxon>
        <taxon>Bacillati</taxon>
        <taxon>Bacillota</taxon>
        <taxon>Clostridia</taxon>
        <taxon>Lachnospirales</taxon>
        <taxon>Lachnospiraceae</taxon>
        <taxon>Blautia</taxon>
    </lineage>
</organism>
<keyword evidence="4" id="KW-1185">Reference proteome</keyword>
<protein>
    <submittedName>
        <fullName evidence="3">Superoxide dismutase family protein</fullName>
    </submittedName>
</protein>
<sequence>MRKNLISALYSICEAEPEAYALVYGSEEYYEIQGSVYFFPLWGGTLVAAEVTGLPEGENYCDGHFFGFHIHEGGKCSGNEDDPFADAGEHYNPHGCDHPNHVGDMPPLQADRGYALLIFFTDRFIPQEVVGRTVVIHDMPDDFKTQPSGDSGSKIACGEIMENNM</sequence>
<dbReference type="InterPro" id="IPR024134">
    <property type="entry name" value="SOD_Cu/Zn_/chaperone"/>
</dbReference>